<evidence type="ECO:0000313" key="2">
    <source>
        <dbReference type="Proteomes" id="UP000593567"/>
    </source>
</evidence>
<sequence>MRADCHPIAQPGKSLKEIRNGMNSVMQDLPEEFGGYLLTGTTCYTTFPSCKMAAYALYVFHHWVPLKKIRDGYGWNVFNQLRV</sequence>
<proteinExistence type="predicted"/>
<dbReference type="Proteomes" id="UP000593567">
    <property type="component" value="Unassembled WGS sequence"/>
</dbReference>
<evidence type="ECO:0000313" key="1">
    <source>
        <dbReference type="EMBL" id="KAF6033694.1"/>
    </source>
</evidence>
<protein>
    <submittedName>
        <fullName evidence="1">Uncharacterized protein</fullName>
    </submittedName>
</protein>
<accession>A0A7J7K6W6</accession>
<dbReference type="EMBL" id="VXIV02001258">
    <property type="protein sequence ID" value="KAF6033694.1"/>
    <property type="molecule type" value="Genomic_DNA"/>
</dbReference>
<dbReference type="OrthoDB" id="9983560at2759"/>
<organism evidence="1 2">
    <name type="scientific">Bugula neritina</name>
    <name type="common">Brown bryozoan</name>
    <name type="synonym">Sertularia neritina</name>
    <dbReference type="NCBI Taxonomy" id="10212"/>
    <lineage>
        <taxon>Eukaryota</taxon>
        <taxon>Metazoa</taxon>
        <taxon>Spiralia</taxon>
        <taxon>Lophotrochozoa</taxon>
        <taxon>Bryozoa</taxon>
        <taxon>Gymnolaemata</taxon>
        <taxon>Cheilostomatida</taxon>
        <taxon>Flustrina</taxon>
        <taxon>Buguloidea</taxon>
        <taxon>Bugulidae</taxon>
        <taxon>Bugula</taxon>
    </lineage>
</organism>
<reference evidence="1" key="1">
    <citation type="submission" date="2020-06" db="EMBL/GenBank/DDBJ databases">
        <title>Draft genome of Bugula neritina, a colonial animal packing powerful symbionts and potential medicines.</title>
        <authorList>
            <person name="Rayko M."/>
        </authorList>
    </citation>
    <scope>NUCLEOTIDE SEQUENCE [LARGE SCALE GENOMIC DNA]</scope>
    <source>
        <strain evidence="1">Kwan_BN1</strain>
    </source>
</reference>
<comment type="caution">
    <text evidence="1">The sequence shown here is derived from an EMBL/GenBank/DDBJ whole genome shotgun (WGS) entry which is preliminary data.</text>
</comment>
<gene>
    <name evidence="1" type="ORF">EB796_007996</name>
</gene>
<name>A0A7J7K6W6_BUGNE</name>
<keyword evidence="2" id="KW-1185">Reference proteome</keyword>
<dbReference type="AlphaFoldDB" id="A0A7J7K6W6"/>